<dbReference type="PRINTS" id="PR00506">
    <property type="entry name" value="D21N6MTFRASE"/>
</dbReference>
<protein>
    <recommendedName>
        <fullName evidence="2">site-specific DNA-methyltransferase (adenine-specific)</fullName>
        <ecNumber evidence="2">2.1.1.72</ecNumber>
    </recommendedName>
</protein>
<reference evidence="8" key="1">
    <citation type="submission" date="2020-10" db="EMBL/GenBank/DDBJ databases">
        <title>An improved Amphimedon queenslandica hologenome assembly reveals how three proteobacterial symbionts can extend the metabolic phenotypic of their marine sponge host.</title>
        <authorList>
            <person name="Degnan B."/>
            <person name="Degnan S."/>
            <person name="Xiang X."/>
        </authorList>
    </citation>
    <scope>NUCLEOTIDE SEQUENCE</scope>
    <source>
        <strain evidence="8">AqS2</strain>
    </source>
</reference>
<comment type="catalytic activity">
    <reaction evidence="6">
        <text>a 2'-deoxyadenosine in DNA + S-adenosyl-L-methionine = an N(6)-methyl-2'-deoxyadenosine in DNA + S-adenosyl-L-homocysteine + H(+)</text>
        <dbReference type="Rhea" id="RHEA:15197"/>
        <dbReference type="Rhea" id="RHEA-COMP:12418"/>
        <dbReference type="Rhea" id="RHEA-COMP:12419"/>
        <dbReference type="ChEBI" id="CHEBI:15378"/>
        <dbReference type="ChEBI" id="CHEBI:57856"/>
        <dbReference type="ChEBI" id="CHEBI:59789"/>
        <dbReference type="ChEBI" id="CHEBI:90615"/>
        <dbReference type="ChEBI" id="CHEBI:90616"/>
        <dbReference type="EC" id="2.1.1.72"/>
    </reaction>
</comment>
<evidence type="ECO:0000313" key="9">
    <source>
        <dbReference type="Proteomes" id="UP000604381"/>
    </source>
</evidence>
<keyword evidence="9" id="KW-1185">Reference proteome</keyword>
<comment type="similarity">
    <text evidence="1">Belongs to the N(4)/N(6)-methyltransferase family.</text>
</comment>
<dbReference type="SUPFAM" id="SSF53335">
    <property type="entry name" value="S-adenosyl-L-methionine-dependent methyltransferases"/>
    <property type="match status" value="1"/>
</dbReference>
<keyword evidence="8" id="KW-0255">Endonuclease</keyword>
<dbReference type="CDD" id="cd00085">
    <property type="entry name" value="HNHc"/>
    <property type="match status" value="1"/>
</dbReference>
<dbReference type="GO" id="GO:0009007">
    <property type="term" value="F:site-specific DNA-methyltransferase (adenine-specific) activity"/>
    <property type="evidence" value="ECO:0007669"/>
    <property type="project" value="UniProtKB-EC"/>
</dbReference>
<comment type="caution">
    <text evidence="8">The sequence shown here is derived from an EMBL/GenBank/DDBJ whole genome shotgun (WGS) entry which is preliminary data.</text>
</comment>
<evidence type="ECO:0000256" key="4">
    <source>
        <dbReference type="ARBA" id="ARBA00022679"/>
    </source>
</evidence>
<evidence type="ECO:0000313" key="8">
    <source>
        <dbReference type="EMBL" id="MBF2734502.1"/>
    </source>
</evidence>
<dbReference type="InterPro" id="IPR029063">
    <property type="entry name" value="SAM-dependent_MTases_sf"/>
</dbReference>
<keyword evidence="8" id="KW-0540">Nuclease</keyword>
<evidence type="ECO:0000256" key="3">
    <source>
        <dbReference type="ARBA" id="ARBA00022603"/>
    </source>
</evidence>
<accession>A0A930UDL9</accession>
<proteinExistence type="inferred from homology"/>
<keyword evidence="5" id="KW-0949">S-adenosyl-L-methionine</keyword>
<dbReference type="SMART" id="SM00507">
    <property type="entry name" value="HNHc"/>
    <property type="match status" value="1"/>
</dbReference>
<sequence>QKRGWIRNHDTILYYVKTAAAAKRFNKKYIPYPADYVRRDGKKPTGKGVPLEDTWNCSAADVLNSLAIQSFAKKTGFPTEKPLPLYERIIEASTNEGEMVLDPFAGCATTCVAAERLNRQWAGMDFWEKTSRIIRSRAKKEKLPMLMDEAVFTSALPAQADDGGGRRRVPSGRKRKDRLIKTHGLQCQGCDRTFPHAAYLQVDHIVPRSHDGSDRLENLTLLCGPCNVKKSDRHLLDGLRYGFMADQEKPK</sequence>
<dbReference type="GO" id="GO:0004519">
    <property type="term" value="F:endonuclease activity"/>
    <property type="evidence" value="ECO:0007669"/>
    <property type="project" value="UniProtKB-KW"/>
</dbReference>
<dbReference type="GO" id="GO:0003677">
    <property type="term" value="F:DNA binding"/>
    <property type="evidence" value="ECO:0007669"/>
    <property type="project" value="InterPro"/>
</dbReference>
<dbReference type="AlphaFoldDB" id="A0A930UDL9"/>
<evidence type="ECO:0000256" key="6">
    <source>
        <dbReference type="ARBA" id="ARBA00047942"/>
    </source>
</evidence>
<dbReference type="Gene3D" id="1.10.30.50">
    <property type="match status" value="1"/>
</dbReference>
<keyword evidence="8" id="KW-0378">Hydrolase</keyword>
<name>A0A930UDL9_9GAMM</name>
<evidence type="ECO:0000256" key="5">
    <source>
        <dbReference type="ARBA" id="ARBA00022691"/>
    </source>
</evidence>
<dbReference type="EC" id="2.1.1.72" evidence="2"/>
<dbReference type="GO" id="GO:0032259">
    <property type="term" value="P:methylation"/>
    <property type="evidence" value="ECO:0007669"/>
    <property type="project" value="UniProtKB-KW"/>
</dbReference>
<evidence type="ECO:0000259" key="7">
    <source>
        <dbReference type="SMART" id="SM00507"/>
    </source>
</evidence>
<dbReference type="GO" id="GO:0008270">
    <property type="term" value="F:zinc ion binding"/>
    <property type="evidence" value="ECO:0007669"/>
    <property type="project" value="InterPro"/>
</dbReference>
<feature type="non-terminal residue" evidence="8">
    <location>
        <position position="1"/>
    </location>
</feature>
<dbReference type="InterPro" id="IPR002295">
    <property type="entry name" value="N4/N6-MTase_EcoPI_Mod-like"/>
</dbReference>
<dbReference type="Pfam" id="PF01844">
    <property type="entry name" value="HNH"/>
    <property type="match status" value="1"/>
</dbReference>
<dbReference type="InterPro" id="IPR003615">
    <property type="entry name" value="HNH_nuc"/>
</dbReference>
<keyword evidence="3" id="KW-0489">Methyltransferase</keyword>
<keyword evidence="4" id="KW-0808">Transferase</keyword>
<dbReference type="EMBL" id="JADHEI010000009">
    <property type="protein sequence ID" value="MBF2734502.1"/>
    <property type="molecule type" value="Genomic_DNA"/>
</dbReference>
<dbReference type="Proteomes" id="UP000604381">
    <property type="component" value="Unassembled WGS sequence"/>
</dbReference>
<dbReference type="GO" id="GO:0008170">
    <property type="term" value="F:N-methyltransferase activity"/>
    <property type="evidence" value="ECO:0007669"/>
    <property type="project" value="InterPro"/>
</dbReference>
<organism evidence="8 9">
    <name type="scientific">Candidatus Amphirhobacter heronislandensis</name>
    <dbReference type="NCBI Taxonomy" id="1732024"/>
    <lineage>
        <taxon>Bacteria</taxon>
        <taxon>Pseudomonadati</taxon>
        <taxon>Pseudomonadota</taxon>
        <taxon>Gammaproteobacteria</taxon>
        <taxon>Candidatus Tethybacterales</taxon>
        <taxon>Candidatus Tethybacteraceae</taxon>
        <taxon>Candidatus Amphirhobacter</taxon>
    </lineage>
</organism>
<dbReference type="Pfam" id="PF01555">
    <property type="entry name" value="N6_N4_Mtase"/>
    <property type="match status" value="1"/>
</dbReference>
<dbReference type="InterPro" id="IPR002711">
    <property type="entry name" value="HNH"/>
</dbReference>
<dbReference type="Gene3D" id="3.40.50.150">
    <property type="entry name" value="Vaccinia Virus protein VP39"/>
    <property type="match status" value="1"/>
</dbReference>
<evidence type="ECO:0000256" key="1">
    <source>
        <dbReference type="ARBA" id="ARBA00006594"/>
    </source>
</evidence>
<dbReference type="InterPro" id="IPR002941">
    <property type="entry name" value="DNA_methylase_N4/N6"/>
</dbReference>
<feature type="domain" description="HNH nuclease" evidence="7">
    <location>
        <begin position="174"/>
        <end position="228"/>
    </location>
</feature>
<evidence type="ECO:0000256" key="2">
    <source>
        <dbReference type="ARBA" id="ARBA00011900"/>
    </source>
</evidence>
<gene>
    <name evidence="8" type="ORF">ISN26_00135</name>
</gene>